<comment type="similarity">
    <text evidence="2">Belongs to the EccB family.</text>
</comment>
<dbReference type="OrthoDB" id="3847604at2"/>
<keyword evidence="11" id="KW-0472">Membrane</keyword>
<organism evidence="12 13">
    <name type="scientific">Mycobacterium lacus</name>
    <dbReference type="NCBI Taxonomy" id="169765"/>
    <lineage>
        <taxon>Bacteria</taxon>
        <taxon>Bacillati</taxon>
        <taxon>Actinomycetota</taxon>
        <taxon>Actinomycetes</taxon>
        <taxon>Mycobacteriales</taxon>
        <taxon>Mycobacteriaceae</taxon>
        <taxon>Mycobacterium</taxon>
    </lineage>
</organism>
<keyword evidence="4" id="KW-1003">Cell membrane</keyword>
<evidence type="ECO:0000256" key="11">
    <source>
        <dbReference type="ARBA" id="ARBA00023136"/>
    </source>
</evidence>
<dbReference type="InterPro" id="IPR007795">
    <property type="entry name" value="T7SS_EccB"/>
</dbReference>
<evidence type="ECO:0000313" key="13">
    <source>
        <dbReference type="Proteomes" id="UP000466396"/>
    </source>
</evidence>
<dbReference type="FunFam" id="3.30.2390.20:FF:000001">
    <property type="entry name" value="ESX-1 secretion system ATPase EccB1"/>
    <property type="match status" value="1"/>
</dbReference>
<evidence type="ECO:0000256" key="9">
    <source>
        <dbReference type="ARBA" id="ARBA00022840"/>
    </source>
</evidence>
<dbReference type="KEGG" id="mlj:MLAC_39000"/>
<dbReference type="PANTHER" id="PTHR40765">
    <property type="entry name" value="ESX-2 SECRETION SYSTEM ATPASE ECCB2"/>
    <property type="match status" value="1"/>
</dbReference>
<keyword evidence="6" id="KW-0812">Transmembrane</keyword>
<dbReference type="Pfam" id="PF05108">
    <property type="entry name" value="T7SS_ESX1_EccB"/>
    <property type="match status" value="1"/>
</dbReference>
<evidence type="ECO:0000256" key="7">
    <source>
        <dbReference type="ARBA" id="ARBA00022741"/>
    </source>
</evidence>
<dbReference type="GO" id="GO:0005576">
    <property type="term" value="C:extracellular region"/>
    <property type="evidence" value="ECO:0007669"/>
    <property type="project" value="TreeGrafter"/>
</dbReference>
<dbReference type="PANTHER" id="PTHR40765:SF2">
    <property type="entry name" value="ESX-2 SECRETION SYSTEM ATPASE ECCB2"/>
    <property type="match status" value="1"/>
</dbReference>
<dbReference type="Gene3D" id="3.30.2390.20">
    <property type="entry name" value="Type VII secretion system EccB, repeat 1 domain"/>
    <property type="match status" value="1"/>
</dbReference>
<evidence type="ECO:0000256" key="1">
    <source>
        <dbReference type="ARBA" id="ARBA00004377"/>
    </source>
</evidence>
<evidence type="ECO:0000256" key="6">
    <source>
        <dbReference type="ARBA" id="ARBA00022692"/>
    </source>
</evidence>
<sequence>MTSNEPDGEWAGARRSFASRTPVNDNPDKVVYRRGFVTRHQVTGWRFVMRRIAAGIALHDTRMLVDPLRSQSRAVVMGALIVISGLAGCFVLTLIRPNGQVGNNAVLADRSTAALYVRVGDELHPVLNLTSARLIVGHPVNPTTVKSAELDRFPRGNLIGIPGAPERMVQNTSRDANWTVCDAVSGSSGAAHSLGVTVIAGRPDSSGARAATLGSRQAVLVDNGAGTWLLWDGKRSQIDLADHAVTNALGLGVDIPEPRPIAPGLFNTMPEAPPLTAPAIPNAGNPPSFPVSAPIGAVVVSYAVDRTASDAVLYYAVLPDGLQPISPVLAAILRNTNSHGLDQPPRLGADQVARLPVSRMLDTTRYPAEPVSLVDAARAPVTCAYWSKPAGAATSTLSLMSGAALPVPDAVRTVELVGASAGGGSQGGGAIATRVALAPGTGYFTQAVGAGAAAPAAGSLFWVSDAGVRYGVDTEAENTPGAAGHSKTVEALGLTAPPVPIPWSILSLFASGPTLSRADALLAHDSLPSDSRPARAVSSEGGGPR</sequence>
<reference evidence="12 13" key="1">
    <citation type="journal article" date="2019" name="Emerg. Microbes Infect.">
        <title>Comprehensive subspecies identification of 175 nontuberculous mycobacteria species based on 7547 genomic profiles.</title>
        <authorList>
            <person name="Matsumoto Y."/>
            <person name="Kinjo T."/>
            <person name="Motooka D."/>
            <person name="Nabeya D."/>
            <person name="Jung N."/>
            <person name="Uechi K."/>
            <person name="Horii T."/>
            <person name="Iida T."/>
            <person name="Fujita J."/>
            <person name="Nakamura S."/>
        </authorList>
    </citation>
    <scope>NUCLEOTIDE SEQUENCE [LARGE SCALE GENOMIC DNA]</scope>
    <source>
        <strain evidence="12 13">JCM 15657</strain>
    </source>
</reference>
<dbReference type="InterPro" id="IPR044857">
    <property type="entry name" value="T7SS_EccB_R1"/>
</dbReference>
<dbReference type="InterPro" id="IPR042485">
    <property type="entry name" value="T7SS_EccB_R3"/>
</dbReference>
<evidence type="ECO:0000256" key="2">
    <source>
        <dbReference type="ARBA" id="ARBA00008149"/>
    </source>
</evidence>
<evidence type="ECO:0000256" key="5">
    <source>
        <dbReference type="ARBA" id="ARBA00022519"/>
    </source>
</evidence>
<evidence type="ECO:0000256" key="3">
    <source>
        <dbReference type="ARBA" id="ARBA00022448"/>
    </source>
</evidence>
<dbReference type="AlphaFoldDB" id="A0A1X1YDS5"/>
<evidence type="ECO:0000313" key="12">
    <source>
        <dbReference type="EMBL" id="BBX98606.1"/>
    </source>
</evidence>
<dbReference type="GO" id="GO:0005524">
    <property type="term" value="F:ATP binding"/>
    <property type="evidence" value="ECO:0007669"/>
    <property type="project" value="UniProtKB-KW"/>
</dbReference>
<keyword evidence="10" id="KW-1133">Transmembrane helix</keyword>
<gene>
    <name evidence="12" type="ORF">MLAC_39000</name>
</gene>
<accession>A0A1X1YDS5</accession>
<protein>
    <submittedName>
        <fullName evidence="12">ESX-3 secretion system protein eccB3</fullName>
    </submittedName>
</protein>
<dbReference type="RefSeq" id="WP_085159086.1">
    <property type="nucleotide sequence ID" value="NZ_AP022581.1"/>
</dbReference>
<dbReference type="Proteomes" id="UP000466396">
    <property type="component" value="Chromosome"/>
</dbReference>
<name>A0A1X1YDS5_9MYCO</name>
<dbReference type="STRING" id="169765.AWC15_18135"/>
<dbReference type="Gene3D" id="2.40.50.910">
    <property type="entry name" value="Type VII secretion system EccB, repeat 3 domain"/>
    <property type="match status" value="1"/>
</dbReference>
<evidence type="ECO:0000256" key="8">
    <source>
        <dbReference type="ARBA" id="ARBA00022801"/>
    </source>
</evidence>
<comment type="subcellular location">
    <subcellularLocation>
        <location evidence="1">Cell inner membrane</location>
        <topology evidence="1">Single-pass membrane protein</topology>
    </subcellularLocation>
</comment>
<keyword evidence="5" id="KW-0997">Cell inner membrane</keyword>
<proteinExistence type="inferred from homology"/>
<evidence type="ECO:0000256" key="10">
    <source>
        <dbReference type="ARBA" id="ARBA00022989"/>
    </source>
</evidence>
<keyword evidence="9" id="KW-0067">ATP-binding</keyword>
<keyword evidence="7" id="KW-0547">Nucleotide-binding</keyword>
<evidence type="ECO:0000256" key="4">
    <source>
        <dbReference type="ARBA" id="ARBA00022475"/>
    </source>
</evidence>
<keyword evidence="3" id="KW-0813">Transport</keyword>
<keyword evidence="13" id="KW-1185">Reference proteome</keyword>
<dbReference type="EMBL" id="AP022581">
    <property type="protein sequence ID" value="BBX98606.1"/>
    <property type="molecule type" value="Genomic_DNA"/>
</dbReference>
<dbReference type="NCBIfam" id="TIGR03919">
    <property type="entry name" value="T7SS_EccB"/>
    <property type="match status" value="1"/>
</dbReference>
<keyword evidence="8" id="KW-0378">Hydrolase</keyword>
<dbReference type="GO" id="GO:0005886">
    <property type="term" value="C:plasma membrane"/>
    <property type="evidence" value="ECO:0007669"/>
    <property type="project" value="UniProtKB-SubCell"/>
</dbReference>
<dbReference type="GO" id="GO:0016787">
    <property type="term" value="F:hydrolase activity"/>
    <property type="evidence" value="ECO:0007669"/>
    <property type="project" value="UniProtKB-KW"/>
</dbReference>